<dbReference type="AlphaFoldDB" id="A0A834IGG2"/>
<name>A0A834IGG2_RHYFE</name>
<feature type="compositionally biased region" description="Basic and acidic residues" evidence="1">
    <location>
        <begin position="10"/>
        <end position="20"/>
    </location>
</feature>
<proteinExistence type="predicted"/>
<gene>
    <name evidence="3" type="ORF">GWI33_006884</name>
    <name evidence="2" type="ORF">GWI33_006960</name>
</gene>
<reference evidence="3" key="1">
    <citation type="submission" date="2020-08" db="EMBL/GenBank/DDBJ databases">
        <title>Genome sequencing and assembly of the red palm weevil Rhynchophorus ferrugineus.</title>
        <authorList>
            <person name="Dias G.B."/>
            <person name="Bergman C.M."/>
            <person name="Manee M."/>
        </authorList>
    </citation>
    <scope>NUCLEOTIDE SEQUENCE</scope>
    <source>
        <strain evidence="3">AA-2017</strain>
        <tissue evidence="3">Whole larva</tissue>
    </source>
</reference>
<dbReference type="EMBL" id="JAACXV010001371">
    <property type="protein sequence ID" value="KAF7277514.1"/>
    <property type="molecule type" value="Genomic_DNA"/>
</dbReference>
<feature type="non-terminal residue" evidence="3">
    <location>
        <position position="31"/>
    </location>
</feature>
<evidence type="ECO:0000313" key="4">
    <source>
        <dbReference type="Proteomes" id="UP000625711"/>
    </source>
</evidence>
<accession>A0A834IGG2</accession>
<feature type="region of interest" description="Disordered" evidence="1">
    <location>
        <begin position="1"/>
        <end position="31"/>
    </location>
</feature>
<evidence type="ECO:0000256" key="1">
    <source>
        <dbReference type="SAM" id="MobiDB-lite"/>
    </source>
</evidence>
<evidence type="ECO:0000313" key="2">
    <source>
        <dbReference type="EMBL" id="KAF7277514.1"/>
    </source>
</evidence>
<sequence length="31" mass="3180">MPVKSSVIDKASDRADKADNADWASAGCAEA</sequence>
<protein>
    <submittedName>
        <fullName evidence="3">Uncharacterized protein</fullName>
    </submittedName>
</protein>
<evidence type="ECO:0000313" key="3">
    <source>
        <dbReference type="EMBL" id="KAF7277555.1"/>
    </source>
</evidence>
<keyword evidence="4" id="KW-1185">Reference proteome</keyword>
<dbReference type="EMBL" id="JAACXV010001045">
    <property type="protein sequence ID" value="KAF7277555.1"/>
    <property type="molecule type" value="Genomic_DNA"/>
</dbReference>
<comment type="caution">
    <text evidence="3">The sequence shown here is derived from an EMBL/GenBank/DDBJ whole genome shotgun (WGS) entry which is preliminary data.</text>
</comment>
<organism evidence="3 4">
    <name type="scientific">Rhynchophorus ferrugineus</name>
    <name type="common">Red palm weevil</name>
    <name type="synonym">Curculio ferrugineus</name>
    <dbReference type="NCBI Taxonomy" id="354439"/>
    <lineage>
        <taxon>Eukaryota</taxon>
        <taxon>Metazoa</taxon>
        <taxon>Ecdysozoa</taxon>
        <taxon>Arthropoda</taxon>
        <taxon>Hexapoda</taxon>
        <taxon>Insecta</taxon>
        <taxon>Pterygota</taxon>
        <taxon>Neoptera</taxon>
        <taxon>Endopterygota</taxon>
        <taxon>Coleoptera</taxon>
        <taxon>Polyphaga</taxon>
        <taxon>Cucujiformia</taxon>
        <taxon>Curculionidae</taxon>
        <taxon>Dryophthorinae</taxon>
        <taxon>Rhynchophorus</taxon>
    </lineage>
</organism>
<dbReference type="Proteomes" id="UP000625711">
    <property type="component" value="Unassembled WGS sequence"/>
</dbReference>